<reference evidence="2 3" key="2">
    <citation type="journal article" date="2018" name="Hortic Res">
        <title>Improved Brassica rapa reference genome by single-molecule sequencing and chromosome conformation capture technologies.</title>
        <authorList>
            <person name="Zhang L."/>
            <person name="Cai X."/>
            <person name="Wu J."/>
            <person name="Liu M."/>
            <person name="Grob S."/>
            <person name="Cheng F."/>
            <person name="Liang J."/>
            <person name="Cai C."/>
            <person name="Liu Z."/>
            <person name="Liu B."/>
            <person name="Wang F."/>
            <person name="Li S."/>
            <person name="Liu F."/>
            <person name="Li X."/>
            <person name="Cheng L."/>
            <person name="Yang W."/>
            <person name="Li M.H."/>
            <person name="Grossniklaus U."/>
            <person name="Zheng H."/>
            <person name="Wang X."/>
        </authorList>
    </citation>
    <scope>NUCLEOTIDE SEQUENCE [LARGE SCALE GENOMIC DNA]</scope>
    <source>
        <strain evidence="2 3">cv. Chiifu-401-42</strain>
    </source>
</reference>
<evidence type="ECO:0000256" key="1">
    <source>
        <dbReference type="SAM" id="MobiDB-lite"/>
    </source>
</evidence>
<dbReference type="Gramene" id="Bra019586.1">
    <property type="protein sequence ID" value="Bra019586.1-P"/>
    <property type="gene ID" value="Bra019586"/>
</dbReference>
<dbReference type="EnsemblPlants" id="Bra019586.1">
    <property type="protein sequence ID" value="Bra019586.1-P"/>
    <property type="gene ID" value="Bra019586"/>
</dbReference>
<sequence length="130" mass="14385">MKAMRLFAAPPPPSISSTASSPSETQRYLFRKGNKIKNQNSYHSNHLRSLSAADSVSSTSSPESSTYAVKLSYRPEIASYSSQTEFRDLFLVTDVCQKVKEVSEAATRRDASISFAFVKTSILVKLNLKL</sequence>
<reference evidence="2" key="3">
    <citation type="submission" date="2023-03" db="UniProtKB">
        <authorList>
            <consortium name="EnsemblPlants"/>
        </authorList>
    </citation>
    <scope>IDENTIFICATION</scope>
    <source>
        <strain evidence="2">cv. Chiifu-401-42</strain>
    </source>
</reference>
<name>M4DSU3_BRACM</name>
<accession>M4DSU3</accession>
<proteinExistence type="predicted"/>
<organism evidence="2 3">
    <name type="scientific">Brassica campestris</name>
    <name type="common">Field mustard</name>
    <dbReference type="NCBI Taxonomy" id="3711"/>
    <lineage>
        <taxon>Eukaryota</taxon>
        <taxon>Viridiplantae</taxon>
        <taxon>Streptophyta</taxon>
        <taxon>Embryophyta</taxon>
        <taxon>Tracheophyta</taxon>
        <taxon>Spermatophyta</taxon>
        <taxon>Magnoliopsida</taxon>
        <taxon>eudicotyledons</taxon>
        <taxon>Gunneridae</taxon>
        <taxon>Pentapetalae</taxon>
        <taxon>rosids</taxon>
        <taxon>malvids</taxon>
        <taxon>Brassicales</taxon>
        <taxon>Brassicaceae</taxon>
        <taxon>Brassiceae</taxon>
        <taxon>Brassica</taxon>
    </lineage>
</organism>
<evidence type="ECO:0000313" key="2">
    <source>
        <dbReference type="EnsemblPlants" id="Bra019586.1-P"/>
    </source>
</evidence>
<dbReference type="AlphaFoldDB" id="M4DSU3"/>
<dbReference type="Proteomes" id="UP000011750">
    <property type="component" value="Chromosome A06"/>
</dbReference>
<feature type="region of interest" description="Disordered" evidence="1">
    <location>
        <begin position="1"/>
        <end position="25"/>
    </location>
</feature>
<dbReference type="InParanoid" id="M4DSU3"/>
<evidence type="ECO:0000313" key="3">
    <source>
        <dbReference type="Proteomes" id="UP000011750"/>
    </source>
</evidence>
<reference evidence="2 3" key="1">
    <citation type="journal article" date="2011" name="Nat. Genet.">
        <title>The genome of the mesopolyploid crop species Brassica rapa.</title>
        <authorList>
            <consortium name="Brassica rapa Genome Sequencing Project Consortium"/>
            <person name="Wang X."/>
            <person name="Wang H."/>
            <person name="Wang J."/>
            <person name="Sun R."/>
            <person name="Wu J."/>
            <person name="Liu S."/>
            <person name="Bai Y."/>
            <person name="Mun J.H."/>
            <person name="Bancroft I."/>
            <person name="Cheng F."/>
            <person name="Huang S."/>
            <person name="Li X."/>
            <person name="Hua W."/>
            <person name="Wang J."/>
            <person name="Wang X."/>
            <person name="Freeling M."/>
            <person name="Pires J.C."/>
            <person name="Paterson A.H."/>
            <person name="Chalhoub B."/>
            <person name="Wang B."/>
            <person name="Hayward A."/>
            <person name="Sharpe A.G."/>
            <person name="Park B.S."/>
            <person name="Weisshaar B."/>
            <person name="Liu B."/>
            <person name="Li B."/>
            <person name="Liu B."/>
            <person name="Tong C."/>
            <person name="Song C."/>
            <person name="Duran C."/>
            <person name="Peng C."/>
            <person name="Geng C."/>
            <person name="Koh C."/>
            <person name="Lin C."/>
            <person name="Edwards D."/>
            <person name="Mu D."/>
            <person name="Shen D."/>
            <person name="Soumpourou E."/>
            <person name="Li F."/>
            <person name="Fraser F."/>
            <person name="Conant G."/>
            <person name="Lassalle G."/>
            <person name="King G.J."/>
            <person name="Bonnema G."/>
            <person name="Tang H."/>
            <person name="Wang H."/>
            <person name="Belcram H."/>
            <person name="Zhou H."/>
            <person name="Hirakawa H."/>
            <person name="Abe H."/>
            <person name="Guo H."/>
            <person name="Wang H."/>
            <person name="Jin H."/>
            <person name="Parkin I.A."/>
            <person name="Batley J."/>
            <person name="Kim J.S."/>
            <person name="Just J."/>
            <person name="Li J."/>
            <person name="Xu J."/>
            <person name="Deng J."/>
            <person name="Kim J.A."/>
            <person name="Li J."/>
            <person name="Yu J."/>
            <person name="Meng J."/>
            <person name="Wang J."/>
            <person name="Min J."/>
            <person name="Poulain J."/>
            <person name="Wang J."/>
            <person name="Hatakeyama K."/>
            <person name="Wu K."/>
            <person name="Wang L."/>
            <person name="Fang L."/>
            <person name="Trick M."/>
            <person name="Links M.G."/>
            <person name="Zhao M."/>
            <person name="Jin M."/>
            <person name="Ramchiary N."/>
            <person name="Drou N."/>
            <person name="Berkman P.J."/>
            <person name="Cai Q."/>
            <person name="Huang Q."/>
            <person name="Li R."/>
            <person name="Tabata S."/>
            <person name="Cheng S."/>
            <person name="Zhang S."/>
            <person name="Zhang S."/>
            <person name="Huang S."/>
            <person name="Sato S."/>
            <person name="Sun S."/>
            <person name="Kwon S.J."/>
            <person name="Choi S.R."/>
            <person name="Lee T.H."/>
            <person name="Fan W."/>
            <person name="Zhao X."/>
            <person name="Tan X."/>
            <person name="Xu X."/>
            <person name="Wang Y."/>
            <person name="Qiu Y."/>
            <person name="Yin Y."/>
            <person name="Li Y."/>
            <person name="Du Y."/>
            <person name="Liao Y."/>
            <person name="Lim Y."/>
            <person name="Narusaka Y."/>
            <person name="Wang Y."/>
            <person name="Wang Z."/>
            <person name="Li Z."/>
            <person name="Wang Z."/>
            <person name="Xiong Z."/>
            <person name="Zhang Z."/>
        </authorList>
    </citation>
    <scope>NUCLEOTIDE SEQUENCE [LARGE SCALE GENOMIC DNA]</scope>
    <source>
        <strain evidence="2 3">cv. Chiifu-401-42</strain>
    </source>
</reference>
<keyword evidence="3" id="KW-1185">Reference proteome</keyword>
<dbReference type="HOGENOM" id="CLU_1941095_0_0_1"/>
<protein>
    <submittedName>
        <fullName evidence="2">Uncharacterized protein</fullName>
    </submittedName>
</protein>